<dbReference type="AlphaFoldDB" id="A0A1G2HEK7"/>
<dbReference type="InterPro" id="IPR018236">
    <property type="entry name" value="SAICAR_synthetase_CS"/>
</dbReference>
<dbReference type="SUPFAM" id="SSF56104">
    <property type="entry name" value="SAICAR synthase-like"/>
    <property type="match status" value="1"/>
</dbReference>
<comment type="pathway">
    <text evidence="1 8">Purine metabolism; IMP biosynthesis via de novo pathway; 5-amino-1-(5-phospho-D-ribosyl)imidazole-4-carboxamide from 5-amino-1-(5-phospho-D-ribosyl)imidazole-4-carboxylate: step 1/2.</text>
</comment>
<dbReference type="InterPro" id="IPR028923">
    <property type="entry name" value="SAICAR_synt/ADE2_N"/>
</dbReference>
<evidence type="ECO:0000256" key="2">
    <source>
        <dbReference type="ARBA" id="ARBA00010190"/>
    </source>
</evidence>
<organism evidence="10 11">
    <name type="scientific">Candidatus Spechtbacteria bacterium RIFCSPLOWO2_01_FULL_43_12</name>
    <dbReference type="NCBI Taxonomy" id="1802162"/>
    <lineage>
        <taxon>Bacteria</taxon>
        <taxon>Candidatus Spechtiibacteriota</taxon>
    </lineage>
</organism>
<evidence type="ECO:0000256" key="3">
    <source>
        <dbReference type="ARBA" id="ARBA00022598"/>
    </source>
</evidence>
<evidence type="ECO:0000256" key="4">
    <source>
        <dbReference type="ARBA" id="ARBA00022741"/>
    </source>
</evidence>
<dbReference type="GO" id="GO:0006189">
    <property type="term" value="P:'de novo' IMP biosynthetic process"/>
    <property type="evidence" value="ECO:0007669"/>
    <property type="project" value="UniProtKB-UniRule"/>
</dbReference>
<dbReference type="CDD" id="cd01414">
    <property type="entry name" value="SAICAR_synt_Sc"/>
    <property type="match status" value="1"/>
</dbReference>
<dbReference type="EC" id="6.3.2.6" evidence="8"/>
<dbReference type="EMBL" id="MHOH01000010">
    <property type="protein sequence ID" value="OGZ60917.1"/>
    <property type="molecule type" value="Genomic_DNA"/>
</dbReference>
<accession>A0A1G2HEK7</accession>
<evidence type="ECO:0000256" key="7">
    <source>
        <dbReference type="ARBA" id="ARBA00048475"/>
    </source>
</evidence>
<dbReference type="NCBIfam" id="NF009251">
    <property type="entry name" value="PRK12607.1"/>
    <property type="match status" value="1"/>
</dbReference>
<evidence type="ECO:0000256" key="8">
    <source>
        <dbReference type="HAMAP-Rule" id="MF_00137"/>
    </source>
</evidence>
<reference evidence="10 11" key="1">
    <citation type="journal article" date="2016" name="Nat. Commun.">
        <title>Thousands of microbial genomes shed light on interconnected biogeochemical processes in an aquifer system.</title>
        <authorList>
            <person name="Anantharaman K."/>
            <person name="Brown C.T."/>
            <person name="Hug L.A."/>
            <person name="Sharon I."/>
            <person name="Castelle C.J."/>
            <person name="Probst A.J."/>
            <person name="Thomas B.C."/>
            <person name="Singh A."/>
            <person name="Wilkins M.J."/>
            <person name="Karaoz U."/>
            <person name="Brodie E.L."/>
            <person name="Williams K.H."/>
            <person name="Hubbard S.S."/>
            <person name="Banfield J.F."/>
        </authorList>
    </citation>
    <scope>NUCLEOTIDE SEQUENCE [LARGE SCALE GENOMIC DNA]</scope>
</reference>
<dbReference type="HAMAP" id="MF_00137">
    <property type="entry name" value="SAICAR_synth"/>
    <property type="match status" value="1"/>
</dbReference>
<comment type="similarity">
    <text evidence="2 8">Belongs to the SAICAR synthetase family.</text>
</comment>
<keyword evidence="5 8" id="KW-0658">Purine biosynthesis</keyword>
<evidence type="ECO:0000256" key="6">
    <source>
        <dbReference type="ARBA" id="ARBA00022840"/>
    </source>
</evidence>
<feature type="domain" description="SAICAR synthetase/ADE2 N-terminal" evidence="9">
    <location>
        <begin position="27"/>
        <end position="268"/>
    </location>
</feature>
<gene>
    <name evidence="8" type="primary">purC</name>
    <name evidence="10" type="ORF">A2919_00095</name>
</gene>
<dbReference type="PANTHER" id="PTHR43700:SF1">
    <property type="entry name" value="PHOSPHORIBOSYLAMINOIMIDAZOLE-SUCCINOCARBOXAMIDE SYNTHASE"/>
    <property type="match status" value="1"/>
</dbReference>
<evidence type="ECO:0000313" key="11">
    <source>
        <dbReference type="Proteomes" id="UP000178835"/>
    </source>
</evidence>
<dbReference type="PANTHER" id="PTHR43700">
    <property type="entry name" value="PHOSPHORIBOSYLAMINOIMIDAZOLE-SUCCINOCARBOXAMIDE SYNTHASE"/>
    <property type="match status" value="1"/>
</dbReference>
<dbReference type="GO" id="GO:0005524">
    <property type="term" value="F:ATP binding"/>
    <property type="evidence" value="ECO:0007669"/>
    <property type="project" value="UniProtKB-KW"/>
</dbReference>
<sequence length="323" mass="37131">MIDKKTIIANIPHAIDSIRFPKLGKRESGKVRDWYIRNNLRILIATDRISAFDRVLGIVPFRGAVLNKLSQFWFEKTRDIIPNHMIGTIDPNIMLVTECQALPVEIIVRSYITGVTDTSLWKKYAEGERIIYGIKFPHGLIKNQKLKKPVITPTTRATGAGGHDEPITPKEIIKQKLVPANILKQIEKVAIKLFERGTKICERGGFILADTKYEFGLARNGKLTLIDEIHTPDSSRLWLKKTYKARFKKGEEVENYDKEIMRIWFREHGYTGRGKPPPMPHDLIAQIATRYMQVYEKITQEKFSIDLAIPPKQRIQESLTVLT</sequence>
<comment type="catalytic activity">
    <reaction evidence="7 8">
        <text>5-amino-1-(5-phospho-D-ribosyl)imidazole-4-carboxylate + L-aspartate + ATP = (2S)-2-[5-amino-1-(5-phospho-beta-D-ribosyl)imidazole-4-carboxamido]succinate + ADP + phosphate + 2 H(+)</text>
        <dbReference type="Rhea" id="RHEA:22628"/>
        <dbReference type="ChEBI" id="CHEBI:15378"/>
        <dbReference type="ChEBI" id="CHEBI:29991"/>
        <dbReference type="ChEBI" id="CHEBI:30616"/>
        <dbReference type="ChEBI" id="CHEBI:43474"/>
        <dbReference type="ChEBI" id="CHEBI:58443"/>
        <dbReference type="ChEBI" id="CHEBI:77657"/>
        <dbReference type="ChEBI" id="CHEBI:456216"/>
        <dbReference type="EC" id="6.3.2.6"/>
    </reaction>
</comment>
<dbReference type="Proteomes" id="UP000178835">
    <property type="component" value="Unassembled WGS sequence"/>
</dbReference>
<keyword evidence="6 8" id="KW-0067">ATP-binding</keyword>
<dbReference type="UniPathway" id="UPA00074">
    <property type="reaction ID" value="UER00131"/>
</dbReference>
<proteinExistence type="inferred from homology"/>
<keyword evidence="3 8" id="KW-0436">Ligase</keyword>
<dbReference type="Pfam" id="PF01259">
    <property type="entry name" value="SAICAR_synt"/>
    <property type="match status" value="1"/>
</dbReference>
<dbReference type="PROSITE" id="PS01058">
    <property type="entry name" value="SAICAR_SYNTHETASE_2"/>
    <property type="match status" value="1"/>
</dbReference>
<dbReference type="Gene3D" id="3.30.200.20">
    <property type="entry name" value="Phosphorylase Kinase, domain 1"/>
    <property type="match status" value="1"/>
</dbReference>
<evidence type="ECO:0000256" key="5">
    <source>
        <dbReference type="ARBA" id="ARBA00022755"/>
    </source>
</evidence>
<protein>
    <recommendedName>
        <fullName evidence="8">Phosphoribosylaminoimidazole-succinocarboxamide synthase</fullName>
        <ecNumber evidence="8">6.3.2.6</ecNumber>
    </recommendedName>
    <alternativeName>
        <fullName evidence="8">SAICAR synthetase</fullName>
    </alternativeName>
</protein>
<comment type="caution">
    <text evidence="10">The sequence shown here is derived from an EMBL/GenBank/DDBJ whole genome shotgun (WGS) entry which is preliminary data.</text>
</comment>
<name>A0A1G2HEK7_9BACT</name>
<dbReference type="GO" id="GO:0004639">
    <property type="term" value="F:phosphoribosylaminoimidazolesuccinocarboxamide synthase activity"/>
    <property type="evidence" value="ECO:0007669"/>
    <property type="project" value="UniProtKB-UniRule"/>
</dbReference>
<evidence type="ECO:0000256" key="1">
    <source>
        <dbReference type="ARBA" id="ARBA00004672"/>
    </source>
</evidence>
<dbReference type="Gene3D" id="3.30.470.20">
    <property type="entry name" value="ATP-grasp fold, B domain"/>
    <property type="match status" value="1"/>
</dbReference>
<evidence type="ECO:0000313" key="10">
    <source>
        <dbReference type="EMBL" id="OGZ60917.1"/>
    </source>
</evidence>
<evidence type="ECO:0000259" key="9">
    <source>
        <dbReference type="Pfam" id="PF01259"/>
    </source>
</evidence>
<dbReference type="GO" id="GO:0005737">
    <property type="term" value="C:cytoplasm"/>
    <property type="evidence" value="ECO:0007669"/>
    <property type="project" value="TreeGrafter"/>
</dbReference>
<keyword evidence="4 8" id="KW-0547">Nucleotide-binding</keyword>